<dbReference type="InterPro" id="IPR003791">
    <property type="entry name" value="UPF0178"/>
</dbReference>
<evidence type="ECO:0000313" key="3">
    <source>
        <dbReference type="EMBL" id="SFP96088.1"/>
    </source>
</evidence>
<name>A0A1I5ULM5_9LACT</name>
<dbReference type="AlphaFoldDB" id="A0A1I5ULM5"/>
<dbReference type="PANTHER" id="PTHR35146">
    <property type="entry name" value="UPF0178 PROTEIN YAII"/>
    <property type="match status" value="1"/>
</dbReference>
<evidence type="ECO:0000313" key="4">
    <source>
        <dbReference type="Proteomes" id="UP000199136"/>
    </source>
</evidence>
<protein>
    <recommendedName>
        <fullName evidence="2">UPF0178 protein SAMN04488506_0059</fullName>
    </recommendedName>
</protein>
<keyword evidence="4" id="KW-1185">Reference proteome</keyword>
<dbReference type="HAMAP" id="MF_00489">
    <property type="entry name" value="UPF0178"/>
    <property type="match status" value="1"/>
</dbReference>
<dbReference type="PANTHER" id="PTHR35146:SF1">
    <property type="entry name" value="UPF0178 PROTEIN YAII"/>
    <property type="match status" value="1"/>
</dbReference>
<evidence type="ECO:0000256" key="1">
    <source>
        <dbReference type="ARBA" id="ARBA00008522"/>
    </source>
</evidence>
<organism evidence="3 4">
    <name type="scientific">Desemzia incerta</name>
    <dbReference type="NCBI Taxonomy" id="82801"/>
    <lineage>
        <taxon>Bacteria</taxon>
        <taxon>Bacillati</taxon>
        <taxon>Bacillota</taxon>
        <taxon>Bacilli</taxon>
        <taxon>Lactobacillales</taxon>
        <taxon>Carnobacteriaceae</taxon>
        <taxon>Desemzia</taxon>
    </lineage>
</organism>
<dbReference type="Pfam" id="PF02639">
    <property type="entry name" value="DUF188"/>
    <property type="match status" value="1"/>
</dbReference>
<reference evidence="3 4" key="1">
    <citation type="submission" date="2016-10" db="EMBL/GenBank/DDBJ databases">
        <authorList>
            <person name="de Groot N.N."/>
        </authorList>
    </citation>
    <scope>NUCLEOTIDE SEQUENCE [LARGE SCALE GENOMIC DNA]</scope>
    <source>
        <strain evidence="3 4">DSM 20581</strain>
    </source>
</reference>
<dbReference type="Proteomes" id="UP000199136">
    <property type="component" value="Unassembled WGS sequence"/>
</dbReference>
<dbReference type="NCBIfam" id="NF001095">
    <property type="entry name" value="PRK00124.1"/>
    <property type="match status" value="1"/>
</dbReference>
<dbReference type="EMBL" id="FOXW01000001">
    <property type="protein sequence ID" value="SFP96088.1"/>
    <property type="molecule type" value="Genomic_DNA"/>
</dbReference>
<accession>A0A1I5ULM5</accession>
<evidence type="ECO:0000256" key="2">
    <source>
        <dbReference type="HAMAP-Rule" id="MF_00489"/>
    </source>
</evidence>
<sequence length="159" mass="17821">MKVHIFIDADASPVKDTVIEEGVKRGLPVTLVTSISHYSTKEYPQNVNTVYVDTGAEAADYRIMQLVKKGDVLITQDYGLASLCLAKGCIVLHHTGFRYTADNIDQLLQSRYLSAMARKSGQRTKGPKAFTKEDREQFKSSFRIILDEYTDGTQTKNQP</sequence>
<gene>
    <name evidence="3" type="ORF">SAMN04488506_0059</name>
</gene>
<proteinExistence type="inferred from homology"/>
<comment type="similarity">
    <text evidence="1 2">Belongs to the UPF0178 family.</text>
</comment>